<organism evidence="4 5">
    <name type="scientific">Gekko japonicus</name>
    <name type="common">Schlegel's Japanese gecko</name>
    <dbReference type="NCBI Taxonomy" id="146911"/>
    <lineage>
        <taxon>Eukaryota</taxon>
        <taxon>Metazoa</taxon>
        <taxon>Chordata</taxon>
        <taxon>Craniata</taxon>
        <taxon>Vertebrata</taxon>
        <taxon>Euteleostomi</taxon>
        <taxon>Lepidosauria</taxon>
        <taxon>Squamata</taxon>
        <taxon>Bifurcata</taxon>
        <taxon>Gekkota</taxon>
        <taxon>Gekkonidae</taxon>
        <taxon>Gekkoninae</taxon>
        <taxon>Gekko</taxon>
    </lineage>
</organism>
<dbReference type="CDD" id="cd20230">
    <property type="entry name" value="PFM_EP37-like"/>
    <property type="match status" value="1"/>
</dbReference>
<dbReference type="SUPFAM" id="SSF49695">
    <property type="entry name" value="gamma-Crystallin-like"/>
    <property type="match status" value="1"/>
</dbReference>
<reference evidence="5" key="1">
    <citation type="submission" date="2025-08" db="UniProtKB">
        <authorList>
            <consortium name="RefSeq"/>
        </authorList>
    </citation>
    <scope>IDENTIFICATION</scope>
</reference>
<keyword evidence="4" id="KW-1185">Reference proteome</keyword>
<evidence type="ECO:0000313" key="5">
    <source>
        <dbReference type="RefSeq" id="XP_015262872.1"/>
    </source>
</evidence>
<comment type="similarity">
    <text evidence="1">Belongs to the beta/gamma-crystallin family.</text>
</comment>
<dbReference type="RefSeq" id="XP_015262872.1">
    <property type="nucleotide sequence ID" value="XM_015407386.1"/>
</dbReference>
<proteinExistence type="inferred from homology"/>
<dbReference type="PROSITE" id="PS50915">
    <property type="entry name" value="CRYSTALLIN_BETA_GAMMA"/>
    <property type="match status" value="1"/>
</dbReference>
<dbReference type="GeneID" id="107107139"/>
<gene>
    <name evidence="5" type="primary">LOC107107139</name>
</gene>
<protein>
    <submittedName>
        <fullName evidence="5">Epidermal differentiation-specific protein-like</fullName>
    </submittedName>
</protein>
<dbReference type="Pfam" id="PF00030">
    <property type="entry name" value="Crystall"/>
    <property type="match status" value="2"/>
</dbReference>
<evidence type="ECO:0000256" key="1">
    <source>
        <dbReference type="ARBA" id="ARBA00009646"/>
    </source>
</evidence>
<dbReference type="Gene3D" id="2.170.15.10">
    <property type="entry name" value="Proaerolysin, chain A, domain 3"/>
    <property type="match status" value="1"/>
</dbReference>
<accession>A0ABM1JN35</accession>
<sequence>MNKIIVYEQEDFKGLRKEFTSDVPDLHSVDFGDCVSSLKVIGQPWLAFSDTAYKGLAHAYEEGEYNHISQSDSISSLQLVSEDLEHPQITLFNKPDFEGVSKIITEETNLTYGHFNDKASSHTVQKGVWLLYEHGNRKGWQYVAREGDKIPNYESVFHFNKTCSHVYPLKGGRATITAKILWDSKKVESEREVVIDEIKGVNNTDFEQTFTTTTSKIYESATSHSFKLKPSGLKIDESFYLSTDPSTNLLVEKGSIDSTVTTDKVEVIMPANISPHSELNIRVIRRMVTASVPVELTITKNGKSKTECGEYRSVSGSNISARYVMKPVQKKV</sequence>
<name>A0ABM1JN35_GEKJA</name>
<dbReference type="Proteomes" id="UP000694871">
    <property type="component" value="Unplaced"/>
</dbReference>
<evidence type="ECO:0000313" key="4">
    <source>
        <dbReference type="Proteomes" id="UP000694871"/>
    </source>
</evidence>
<dbReference type="PANTHER" id="PTHR11818">
    <property type="entry name" value="BETA/GAMMA CRYSTALLIN"/>
    <property type="match status" value="1"/>
</dbReference>
<dbReference type="InterPro" id="IPR001064">
    <property type="entry name" value="Beta/gamma_crystallin"/>
</dbReference>
<dbReference type="InterPro" id="IPR050252">
    <property type="entry name" value="Beta/Gamma-Crystallin"/>
</dbReference>
<dbReference type="Gene3D" id="2.60.20.10">
    <property type="entry name" value="Crystallins"/>
    <property type="match status" value="2"/>
</dbReference>
<dbReference type="SUPFAM" id="SSF56973">
    <property type="entry name" value="Aerolisin/ETX pore-forming domain"/>
    <property type="match status" value="1"/>
</dbReference>
<keyword evidence="2" id="KW-0677">Repeat</keyword>
<dbReference type="InterPro" id="IPR011024">
    <property type="entry name" value="G_crystallin-like"/>
</dbReference>
<evidence type="ECO:0000256" key="2">
    <source>
        <dbReference type="ARBA" id="ARBA00022737"/>
    </source>
</evidence>
<dbReference type="PANTHER" id="PTHR11818:SF103">
    <property type="entry name" value="BETA_GAMMA CRYSTALLIN 'GREEK KEY' DOMAIN-CONTAINING PROTEIN"/>
    <property type="match status" value="1"/>
</dbReference>
<dbReference type="SMART" id="SM00247">
    <property type="entry name" value="XTALbg"/>
    <property type="match status" value="2"/>
</dbReference>
<evidence type="ECO:0000259" key="3">
    <source>
        <dbReference type="PROSITE" id="PS50915"/>
    </source>
</evidence>
<feature type="domain" description="Beta/gamma crystallin 'Greek key'" evidence="3">
    <location>
        <begin position="2"/>
        <end position="42"/>
    </location>
</feature>